<feature type="signal peptide" evidence="1">
    <location>
        <begin position="1"/>
        <end position="20"/>
    </location>
</feature>
<name>A0A0F2M8U3_SPOSC</name>
<dbReference type="OrthoDB" id="3689965at2759"/>
<comment type="caution">
    <text evidence="2">The sequence shown here is derived from an EMBL/GenBank/DDBJ whole genome shotgun (WGS) entry which is preliminary data.</text>
</comment>
<keyword evidence="1" id="KW-0732">Signal</keyword>
<protein>
    <submittedName>
        <fullName evidence="2">Uncharacterized protein</fullName>
    </submittedName>
</protein>
<accession>A0A0F2M8U3</accession>
<dbReference type="Proteomes" id="UP000033710">
    <property type="component" value="Unassembled WGS sequence"/>
</dbReference>
<dbReference type="AlphaFoldDB" id="A0A0F2M8U3"/>
<dbReference type="GeneID" id="27671905"/>
<dbReference type="EMBL" id="AXCR01000007">
    <property type="protein sequence ID" value="KJR86052.1"/>
    <property type="molecule type" value="Genomic_DNA"/>
</dbReference>
<gene>
    <name evidence="2" type="ORF">SPSK_10070</name>
</gene>
<reference evidence="2 3" key="1">
    <citation type="journal article" date="2014" name="BMC Genomics">
        <title>Comparative genomics of the major fungal agents of human and animal Sporotrichosis: Sporothrix schenckii and Sporothrix brasiliensis.</title>
        <authorList>
            <person name="Teixeira M.M."/>
            <person name="de Almeida L.G."/>
            <person name="Kubitschek-Barreira P."/>
            <person name="Alves F.L."/>
            <person name="Kioshima E.S."/>
            <person name="Abadio A.K."/>
            <person name="Fernandes L."/>
            <person name="Derengowski L.S."/>
            <person name="Ferreira K.S."/>
            <person name="Souza R.C."/>
            <person name="Ruiz J.C."/>
            <person name="de Andrade N.C."/>
            <person name="Paes H.C."/>
            <person name="Nicola A.M."/>
            <person name="Albuquerque P."/>
            <person name="Gerber A.L."/>
            <person name="Martins V.P."/>
            <person name="Peconick L.D."/>
            <person name="Neto A.V."/>
            <person name="Chaucanez C.B."/>
            <person name="Silva P.A."/>
            <person name="Cunha O.L."/>
            <person name="de Oliveira F.F."/>
            <person name="dos Santos T.C."/>
            <person name="Barros A.L."/>
            <person name="Soares M.A."/>
            <person name="de Oliveira L.M."/>
            <person name="Marini M.M."/>
            <person name="Villalobos-Duno H."/>
            <person name="Cunha M.M."/>
            <person name="de Hoog S."/>
            <person name="da Silveira J.F."/>
            <person name="Henrissat B."/>
            <person name="Nino-Vega G.A."/>
            <person name="Cisalpino P.S."/>
            <person name="Mora-Montes H.M."/>
            <person name="Almeida S.R."/>
            <person name="Stajich J.E."/>
            <person name="Lopes-Bezerra L.M."/>
            <person name="Vasconcelos A.T."/>
            <person name="Felipe M.S."/>
        </authorList>
    </citation>
    <scope>NUCLEOTIDE SEQUENCE [LARGE SCALE GENOMIC DNA]</scope>
    <source>
        <strain evidence="2 3">1099-18</strain>
    </source>
</reference>
<dbReference type="VEuPathDB" id="FungiDB:SPSK_10070"/>
<organism evidence="2 3">
    <name type="scientific">Sporothrix schenckii 1099-18</name>
    <dbReference type="NCBI Taxonomy" id="1397361"/>
    <lineage>
        <taxon>Eukaryota</taxon>
        <taxon>Fungi</taxon>
        <taxon>Dikarya</taxon>
        <taxon>Ascomycota</taxon>
        <taxon>Pezizomycotina</taxon>
        <taxon>Sordariomycetes</taxon>
        <taxon>Sordariomycetidae</taxon>
        <taxon>Ophiostomatales</taxon>
        <taxon>Ophiostomataceae</taxon>
        <taxon>Sporothrix</taxon>
    </lineage>
</organism>
<evidence type="ECO:0000256" key="1">
    <source>
        <dbReference type="SAM" id="SignalP"/>
    </source>
</evidence>
<dbReference type="KEGG" id="ssck:SPSK_10070"/>
<evidence type="ECO:0000313" key="3">
    <source>
        <dbReference type="Proteomes" id="UP000033710"/>
    </source>
</evidence>
<sequence length="83" mass="8979">MQYFNLLTTGAGLFGTGVLAAPSPAVDSIFRPGECFSAETTARLCYTAPKNTPQDVSVDDIKFAATYLRSYGRQKNALVLLEK</sequence>
<reference evidence="2 3" key="2">
    <citation type="journal article" date="2015" name="Eukaryot. Cell">
        <title>Asexual propagation of a virulent clone complex in a human and feline outbreak of sporotrichosis.</title>
        <authorList>
            <person name="Teixeira Mde M."/>
            <person name="Rodrigues A.M."/>
            <person name="Tsui C.K."/>
            <person name="de Almeida L.G."/>
            <person name="Van Diepeningen A.D."/>
            <person name="van den Ende B.G."/>
            <person name="Fernandes G.F."/>
            <person name="Kano R."/>
            <person name="Hamelin R.C."/>
            <person name="Lopes-Bezerra L.M."/>
            <person name="Vasconcelos A.T."/>
            <person name="de Hoog S."/>
            <person name="de Camargo Z.P."/>
            <person name="Felipe M.S."/>
        </authorList>
    </citation>
    <scope>NUCLEOTIDE SEQUENCE [LARGE SCALE GENOMIC DNA]</scope>
    <source>
        <strain evidence="2 3">1099-18</strain>
    </source>
</reference>
<evidence type="ECO:0000313" key="2">
    <source>
        <dbReference type="EMBL" id="KJR86052.1"/>
    </source>
</evidence>
<proteinExistence type="predicted"/>
<dbReference type="RefSeq" id="XP_016588728.1">
    <property type="nucleotide sequence ID" value="XM_016736628.1"/>
</dbReference>
<feature type="chain" id="PRO_5002454895" evidence="1">
    <location>
        <begin position="21"/>
        <end position="83"/>
    </location>
</feature>